<feature type="non-terminal residue" evidence="1">
    <location>
        <position position="137"/>
    </location>
</feature>
<dbReference type="EMBL" id="UINC01046405">
    <property type="protein sequence ID" value="SVB54375.1"/>
    <property type="molecule type" value="Genomic_DNA"/>
</dbReference>
<name>A0A382EVA6_9ZZZZ</name>
<proteinExistence type="predicted"/>
<reference evidence="1" key="1">
    <citation type="submission" date="2018-05" db="EMBL/GenBank/DDBJ databases">
        <authorList>
            <person name="Lanie J.A."/>
            <person name="Ng W.-L."/>
            <person name="Kazmierczak K.M."/>
            <person name="Andrzejewski T.M."/>
            <person name="Davidsen T.M."/>
            <person name="Wayne K.J."/>
            <person name="Tettelin H."/>
            <person name="Glass J.I."/>
            <person name="Rusch D."/>
            <person name="Podicherti R."/>
            <person name="Tsui H.-C.T."/>
            <person name="Winkler M.E."/>
        </authorList>
    </citation>
    <scope>NUCLEOTIDE SEQUENCE</scope>
</reference>
<organism evidence="1">
    <name type="scientific">marine metagenome</name>
    <dbReference type="NCBI Taxonomy" id="408172"/>
    <lineage>
        <taxon>unclassified sequences</taxon>
        <taxon>metagenomes</taxon>
        <taxon>ecological metagenomes</taxon>
    </lineage>
</organism>
<accession>A0A382EVA6</accession>
<dbReference type="Gene3D" id="2.120.10.30">
    <property type="entry name" value="TolB, C-terminal domain"/>
    <property type="match status" value="1"/>
</dbReference>
<sequence length="137" mass="15469">MTIWTIFILLVFPKYVSAEKKIQRLDSLQLLTPEDIKVTIFANDVSRARHMAFDDQGVLFLSQSKQGKVVALPDIDKNGKADKIVSIISGHRAPHGLAFAKIKDSYYLYIAEETKVIRLKRISKPFTYGAAETIIDD</sequence>
<protein>
    <recommendedName>
        <fullName evidence="2">Glucose/Sorbosone dehydrogenase domain-containing protein</fullName>
    </recommendedName>
</protein>
<dbReference type="InterPro" id="IPR011042">
    <property type="entry name" value="6-blade_b-propeller_TolB-like"/>
</dbReference>
<dbReference type="AlphaFoldDB" id="A0A382EVA6"/>
<evidence type="ECO:0000313" key="1">
    <source>
        <dbReference type="EMBL" id="SVB54375.1"/>
    </source>
</evidence>
<dbReference type="SUPFAM" id="SSF63829">
    <property type="entry name" value="Calcium-dependent phosphotriesterase"/>
    <property type="match status" value="1"/>
</dbReference>
<gene>
    <name evidence="1" type="ORF">METZ01_LOCUS207229</name>
</gene>
<evidence type="ECO:0008006" key="2">
    <source>
        <dbReference type="Google" id="ProtNLM"/>
    </source>
</evidence>